<dbReference type="EMBL" id="QMQA01000153">
    <property type="protein sequence ID" value="RLE12588.1"/>
    <property type="molecule type" value="Genomic_DNA"/>
</dbReference>
<gene>
    <name evidence="1" type="ORF">DRJ04_05910</name>
</gene>
<evidence type="ECO:0000313" key="1">
    <source>
        <dbReference type="EMBL" id="RLE12588.1"/>
    </source>
</evidence>
<protein>
    <recommendedName>
        <fullName evidence="3">YkgJ family cysteine cluster protein</fullName>
    </recommendedName>
</protein>
<accession>A0A662DCL1</accession>
<comment type="caution">
    <text evidence="1">The sequence shown here is derived from an EMBL/GenBank/DDBJ whole genome shotgun (WGS) entry which is preliminary data.</text>
</comment>
<evidence type="ECO:0008006" key="3">
    <source>
        <dbReference type="Google" id="ProtNLM"/>
    </source>
</evidence>
<proteinExistence type="predicted"/>
<dbReference type="Pfam" id="PF03692">
    <property type="entry name" value="CxxCxxCC"/>
    <property type="match status" value="1"/>
</dbReference>
<sequence length="161" mass="19023">MNYIPWKLLRSWRCLACGSCCKKYVVDLTWEEYGKIGKFWPDKVRIKKGKPYLARKMGGSCPFLYGRLCYLQMLNMKPFACKVWPFRVLLKPDKLDKNFDGLYLSGNREYFIYINPKCFGINRGDPADFEKTIEEVINLWNGSNQQQYYSTNKELILKKIA</sequence>
<name>A0A662DCL1_UNCAE</name>
<dbReference type="InterPro" id="IPR005358">
    <property type="entry name" value="Puta_zinc/iron-chelating_dom"/>
</dbReference>
<evidence type="ECO:0000313" key="2">
    <source>
        <dbReference type="Proteomes" id="UP000280417"/>
    </source>
</evidence>
<reference evidence="1 2" key="1">
    <citation type="submission" date="2018-06" db="EMBL/GenBank/DDBJ databases">
        <title>Extensive metabolic versatility and redundancy in microbially diverse, dynamic hydrothermal sediments.</title>
        <authorList>
            <person name="Dombrowski N."/>
            <person name="Teske A."/>
            <person name="Baker B.J."/>
        </authorList>
    </citation>
    <scope>NUCLEOTIDE SEQUENCE [LARGE SCALE GENOMIC DNA]</scope>
    <source>
        <strain evidence="1">B3_G15</strain>
    </source>
</reference>
<dbReference type="Proteomes" id="UP000280417">
    <property type="component" value="Unassembled WGS sequence"/>
</dbReference>
<organism evidence="1 2">
    <name type="scientific">Aerophobetes bacterium</name>
    <dbReference type="NCBI Taxonomy" id="2030807"/>
    <lineage>
        <taxon>Bacteria</taxon>
        <taxon>Candidatus Aerophobota</taxon>
    </lineage>
</organism>
<dbReference type="AlphaFoldDB" id="A0A662DCL1"/>